<dbReference type="PROSITE" id="PS50910">
    <property type="entry name" value="HEPN"/>
    <property type="match status" value="1"/>
</dbReference>
<protein>
    <submittedName>
        <fullName evidence="2">HEPN domain-containing protein</fullName>
    </submittedName>
</protein>
<evidence type="ECO:0000313" key="2">
    <source>
        <dbReference type="EMBL" id="MBW3466613.1"/>
    </source>
</evidence>
<dbReference type="CDD" id="cd05403">
    <property type="entry name" value="NT_KNTase_like"/>
    <property type="match status" value="1"/>
</dbReference>
<dbReference type="InterPro" id="IPR052548">
    <property type="entry name" value="Type_VII_TA_antitoxin"/>
</dbReference>
<proteinExistence type="predicted"/>
<dbReference type="EMBL" id="RPHB01000001">
    <property type="protein sequence ID" value="MBW3466613.1"/>
    <property type="molecule type" value="Genomic_DNA"/>
</dbReference>
<feature type="domain" description="HEPN" evidence="1">
    <location>
        <begin position="156"/>
        <end position="278"/>
    </location>
</feature>
<gene>
    <name evidence="2" type="ORF">EGN73_02130</name>
</gene>
<dbReference type="SMART" id="SM00748">
    <property type="entry name" value="HEPN"/>
    <property type="match status" value="1"/>
</dbReference>
<sequence length="290" mass="33827">MSENPLQHLPQTKQDEINTVLNIIIKEADPAKVILFGSHATGKWVDSSIQHDGITLTYESDYDFLVVTKKKSDKEQAIISHIENKCNEDLKGITSILVHSIDYINTGLSYGQYFFIRILSEGITLFDDGKHEFLTPKKLKSTELKERSQNYFNIWFPMGNEFLIDAENAFNRKSYRKANFELHQAAENFYATVMLVFSGYKPTVHNLNKLRKYAKHLSYDLYSLFLTPSDDEEEYRLFELLRKGYVEARYSIDYDISKEDCQTILEKVKRMKRLVEEICKDKINSIISQN</sequence>
<reference evidence="2 3" key="1">
    <citation type="journal article" date="2020" name="Syst. Appl. Microbiol.">
        <title>Arthrospiribacter ruber gen. nov., sp. nov., a novel bacterium isolated from Arthrospira cultures.</title>
        <authorList>
            <person name="Waleron M."/>
            <person name="Misztak A."/>
            <person name="Waleron M.M."/>
            <person name="Furmaniak M."/>
            <person name="Mrozik A."/>
            <person name="Waleron K."/>
        </authorList>
    </citation>
    <scope>NUCLEOTIDE SEQUENCE [LARGE SCALE GENOMIC DNA]</scope>
    <source>
        <strain evidence="2 3">DPMB0001</strain>
    </source>
</reference>
<dbReference type="InterPro" id="IPR007842">
    <property type="entry name" value="HEPN_dom"/>
</dbReference>
<organism evidence="2 3">
    <name type="scientific">Arthrospiribacter ruber</name>
    <dbReference type="NCBI Taxonomy" id="2487934"/>
    <lineage>
        <taxon>Bacteria</taxon>
        <taxon>Pseudomonadati</taxon>
        <taxon>Bacteroidota</taxon>
        <taxon>Cytophagia</taxon>
        <taxon>Cytophagales</taxon>
        <taxon>Cyclobacteriaceae</taxon>
        <taxon>Arthrospiribacter</taxon>
    </lineage>
</organism>
<comment type="caution">
    <text evidence="2">The sequence shown here is derived from an EMBL/GenBank/DDBJ whole genome shotgun (WGS) entry which is preliminary data.</text>
</comment>
<evidence type="ECO:0000313" key="3">
    <source>
        <dbReference type="Proteomes" id="UP000727490"/>
    </source>
</evidence>
<dbReference type="AlphaFoldDB" id="A0A951IW54"/>
<keyword evidence="3" id="KW-1185">Reference proteome</keyword>
<dbReference type="PANTHER" id="PTHR33933">
    <property type="entry name" value="NUCLEOTIDYLTRANSFERASE"/>
    <property type="match status" value="1"/>
</dbReference>
<name>A0A951IW54_9BACT</name>
<dbReference type="Pfam" id="PF05168">
    <property type="entry name" value="HEPN"/>
    <property type="match status" value="1"/>
</dbReference>
<dbReference type="PANTHER" id="PTHR33933:SF1">
    <property type="entry name" value="PROTEIN ADENYLYLTRANSFERASE MNTA-RELATED"/>
    <property type="match status" value="1"/>
</dbReference>
<dbReference type="RefSeq" id="WP_219286644.1">
    <property type="nucleotide sequence ID" value="NZ_RPHB01000001.1"/>
</dbReference>
<dbReference type="Proteomes" id="UP000727490">
    <property type="component" value="Unassembled WGS sequence"/>
</dbReference>
<accession>A0A951IW54</accession>
<evidence type="ECO:0000259" key="1">
    <source>
        <dbReference type="PROSITE" id="PS50910"/>
    </source>
</evidence>